<keyword evidence="2" id="KW-1185">Reference proteome</keyword>
<dbReference type="AlphaFoldDB" id="A0A1M5S8J4"/>
<accession>A0A1M5S8J4</accession>
<dbReference type="RefSeq" id="WP_073136946.1">
    <property type="nucleotide sequence ID" value="NZ_FQWQ01000002.1"/>
</dbReference>
<sequence>MEQLIRKRDLITLLDGREAKVLELITQTPAKVFKVEITADKHVEYLDESKLKLKKQHVINKWKDMIR</sequence>
<organism evidence="1 2">
    <name type="scientific">Chryseolinea serpens</name>
    <dbReference type="NCBI Taxonomy" id="947013"/>
    <lineage>
        <taxon>Bacteria</taxon>
        <taxon>Pseudomonadati</taxon>
        <taxon>Bacteroidota</taxon>
        <taxon>Cytophagia</taxon>
        <taxon>Cytophagales</taxon>
        <taxon>Fulvivirgaceae</taxon>
        <taxon>Chryseolinea</taxon>
    </lineage>
</organism>
<dbReference type="Proteomes" id="UP000184212">
    <property type="component" value="Unassembled WGS sequence"/>
</dbReference>
<reference evidence="1 2" key="1">
    <citation type="submission" date="2016-11" db="EMBL/GenBank/DDBJ databases">
        <authorList>
            <person name="Jaros S."/>
            <person name="Januszkiewicz K."/>
            <person name="Wedrychowicz H."/>
        </authorList>
    </citation>
    <scope>NUCLEOTIDE SEQUENCE [LARGE SCALE GENOMIC DNA]</scope>
    <source>
        <strain evidence="1 2">DSM 24574</strain>
    </source>
</reference>
<dbReference type="OrthoDB" id="9852313at2"/>
<evidence type="ECO:0000313" key="1">
    <source>
        <dbReference type="EMBL" id="SHH34809.1"/>
    </source>
</evidence>
<gene>
    <name evidence="1" type="ORF">SAMN04488109_3805</name>
</gene>
<protein>
    <submittedName>
        <fullName evidence="1">Uncharacterized protein</fullName>
    </submittedName>
</protein>
<proteinExistence type="predicted"/>
<dbReference type="EMBL" id="FQWQ01000002">
    <property type="protein sequence ID" value="SHH34809.1"/>
    <property type="molecule type" value="Genomic_DNA"/>
</dbReference>
<evidence type="ECO:0000313" key="2">
    <source>
        <dbReference type="Proteomes" id="UP000184212"/>
    </source>
</evidence>
<name>A0A1M5S8J4_9BACT</name>